<dbReference type="Gramene" id="TKW33689">
    <property type="protein sequence ID" value="TKW33689"/>
    <property type="gene ID" value="SEVIR_2G256066v2"/>
</dbReference>
<evidence type="ECO:0000313" key="1">
    <source>
        <dbReference type="EMBL" id="TKW33689.1"/>
    </source>
</evidence>
<dbReference type="Proteomes" id="UP000298652">
    <property type="component" value="Chromosome 2"/>
</dbReference>
<dbReference type="AlphaFoldDB" id="A0A4U6VZZ7"/>
<evidence type="ECO:0000313" key="2">
    <source>
        <dbReference type="Proteomes" id="UP000298652"/>
    </source>
</evidence>
<proteinExistence type="predicted"/>
<reference evidence="1" key="1">
    <citation type="submission" date="2019-03" db="EMBL/GenBank/DDBJ databases">
        <title>WGS assembly of Setaria viridis.</title>
        <authorList>
            <person name="Huang P."/>
            <person name="Jenkins J."/>
            <person name="Grimwood J."/>
            <person name="Barry K."/>
            <person name="Healey A."/>
            <person name="Mamidi S."/>
            <person name="Sreedasyam A."/>
            <person name="Shu S."/>
            <person name="Feldman M."/>
            <person name="Wu J."/>
            <person name="Yu Y."/>
            <person name="Chen C."/>
            <person name="Johnson J."/>
            <person name="Rokhsar D."/>
            <person name="Baxter I."/>
            <person name="Schmutz J."/>
            <person name="Brutnell T."/>
            <person name="Kellogg E."/>
        </authorList>
    </citation>
    <scope>NUCLEOTIDE SEQUENCE [LARGE SCALE GENOMIC DNA]</scope>
</reference>
<accession>A0A4U6VZZ7</accession>
<dbReference type="EMBL" id="CM016553">
    <property type="protein sequence ID" value="TKW33689.1"/>
    <property type="molecule type" value="Genomic_DNA"/>
</dbReference>
<sequence length="57" mass="6070">MRARQKLCWTCALLRRTSSTGATNASLSWDGGMCTQASGHKLGCNWAASSCRTSSTT</sequence>
<organism evidence="1 2">
    <name type="scientific">Setaria viridis</name>
    <name type="common">Green bristlegrass</name>
    <name type="synonym">Setaria italica subsp. viridis</name>
    <dbReference type="NCBI Taxonomy" id="4556"/>
    <lineage>
        <taxon>Eukaryota</taxon>
        <taxon>Viridiplantae</taxon>
        <taxon>Streptophyta</taxon>
        <taxon>Embryophyta</taxon>
        <taxon>Tracheophyta</taxon>
        <taxon>Spermatophyta</taxon>
        <taxon>Magnoliopsida</taxon>
        <taxon>Liliopsida</taxon>
        <taxon>Poales</taxon>
        <taxon>Poaceae</taxon>
        <taxon>PACMAD clade</taxon>
        <taxon>Panicoideae</taxon>
        <taxon>Panicodae</taxon>
        <taxon>Paniceae</taxon>
        <taxon>Cenchrinae</taxon>
        <taxon>Setaria</taxon>
    </lineage>
</organism>
<protein>
    <submittedName>
        <fullName evidence="1">Uncharacterized protein</fullName>
    </submittedName>
</protein>
<keyword evidence="2" id="KW-1185">Reference proteome</keyword>
<name>A0A4U6VZZ7_SETVI</name>
<gene>
    <name evidence="1" type="ORF">SEVIR_2G256066v2</name>
</gene>